<evidence type="ECO:0000256" key="2">
    <source>
        <dbReference type="ARBA" id="ARBA00022801"/>
    </source>
</evidence>
<dbReference type="Proteomes" id="UP001327957">
    <property type="component" value="Unassembled WGS sequence"/>
</dbReference>
<evidence type="ECO:0000256" key="1">
    <source>
        <dbReference type="ARBA" id="ARBA00001946"/>
    </source>
</evidence>
<sequence length="209" mass="23743">MSLQYWENTQYLISKYNASLQKAYDEYLRHEITYEEADSRKVRLFFGEVGLPEPDDQQLSEFRSVYKPAYRKSRRATPGSVEMLVRLREHGFRLAIVTNGQLKDQLEKADTIGVRHLVDEVITSEEVGCCKPDIRMFRRAVEALNASAQKSYMIGDSVDSDIKGGLDAGLKTIMYSPTATDSTRLLFGTLVPVVRSMSQLPTLLNHLQT</sequence>
<comment type="caution">
    <text evidence="4">The sequence shown here is derived from an EMBL/GenBank/DDBJ whole genome shotgun (WGS) entry which is preliminary data.</text>
</comment>
<dbReference type="InterPro" id="IPR036412">
    <property type="entry name" value="HAD-like_sf"/>
</dbReference>
<dbReference type="InterPro" id="IPR006439">
    <property type="entry name" value="HAD-SF_hydro_IA"/>
</dbReference>
<accession>A0AAV9TW13</accession>
<dbReference type="SUPFAM" id="SSF56784">
    <property type="entry name" value="HAD-like"/>
    <property type="match status" value="1"/>
</dbReference>
<keyword evidence="5" id="KW-1185">Reference proteome</keyword>
<evidence type="ECO:0000256" key="3">
    <source>
        <dbReference type="ARBA" id="ARBA00022842"/>
    </source>
</evidence>
<dbReference type="InterPro" id="IPR023214">
    <property type="entry name" value="HAD_sf"/>
</dbReference>
<protein>
    <submittedName>
        <fullName evidence="4">Had-superfamily subfamily variant 1</fullName>
    </submittedName>
</protein>
<dbReference type="Gene3D" id="3.40.50.1000">
    <property type="entry name" value="HAD superfamily/HAD-like"/>
    <property type="match status" value="1"/>
</dbReference>
<evidence type="ECO:0000313" key="4">
    <source>
        <dbReference type="EMBL" id="KAK6227630.1"/>
    </source>
</evidence>
<dbReference type="InterPro" id="IPR041492">
    <property type="entry name" value="HAD_2"/>
</dbReference>
<name>A0AAV9TW13_9PEZI</name>
<reference evidence="4 5" key="1">
    <citation type="submission" date="2023-04" db="EMBL/GenBank/DDBJ databases">
        <title>Colletotrichum tabacum stain YC1 causing leaf anthracnose on Nicotiana tabacum(L.) cv.</title>
        <authorList>
            <person name="Ji Z."/>
            <person name="Wang M."/>
            <person name="Zhang J."/>
            <person name="Wang N."/>
            <person name="Zhou Z."/>
        </authorList>
    </citation>
    <scope>NUCLEOTIDE SEQUENCE [LARGE SCALE GENOMIC DNA]</scope>
    <source>
        <strain evidence="4 5">YC1</strain>
    </source>
</reference>
<dbReference type="Pfam" id="PF13419">
    <property type="entry name" value="HAD_2"/>
    <property type="match status" value="1"/>
</dbReference>
<dbReference type="InterPro" id="IPR051400">
    <property type="entry name" value="HAD-like_hydrolase"/>
</dbReference>
<dbReference type="GO" id="GO:0044281">
    <property type="term" value="P:small molecule metabolic process"/>
    <property type="evidence" value="ECO:0007669"/>
    <property type="project" value="UniProtKB-ARBA"/>
</dbReference>
<dbReference type="NCBIfam" id="TIGR01549">
    <property type="entry name" value="HAD-SF-IA-v1"/>
    <property type="match status" value="1"/>
</dbReference>
<keyword evidence="3" id="KW-0460">Magnesium</keyword>
<proteinExistence type="predicted"/>
<dbReference type="Gene3D" id="1.10.150.520">
    <property type="match status" value="1"/>
</dbReference>
<organism evidence="4 5">
    <name type="scientific">Colletotrichum tabaci</name>
    <dbReference type="NCBI Taxonomy" id="1209068"/>
    <lineage>
        <taxon>Eukaryota</taxon>
        <taxon>Fungi</taxon>
        <taxon>Dikarya</taxon>
        <taxon>Ascomycota</taxon>
        <taxon>Pezizomycotina</taxon>
        <taxon>Sordariomycetes</taxon>
        <taxon>Hypocreomycetidae</taxon>
        <taxon>Glomerellales</taxon>
        <taxon>Glomerellaceae</taxon>
        <taxon>Colletotrichum</taxon>
        <taxon>Colletotrichum destructivum species complex</taxon>
    </lineage>
</organism>
<dbReference type="EMBL" id="JASAOK010000001">
    <property type="protein sequence ID" value="KAK6227630.1"/>
    <property type="molecule type" value="Genomic_DNA"/>
</dbReference>
<evidence type="ECO:0000313" key="5">
    <source>
        <dbReference type="Proteomes" id="UP001327957"/>
    </source>
</evidence>
<comment type="cofactor">
    <cofactor evidence="1">
        <name>Mg(2+)</name>
        <dbReference type="ChEBI" id="CHEBI:18420"/>
    </cofactor>
</comment>
<dbReference type="PRINTS" id="PR00413">
    <property type="entry name" value="HADHALOGNASE"/>
</dbReference>
<dbReference type="NCBIfam" id="TIGR01509">
    <property type="entry name" value="HAD-SF-IA-v3"/>
    <property type="match status" value="1"/>
</dbReference>
<keyword evidence="2" id="KW-0378">Hydrolase</keyword>
<dbReference type="GO" id="GO:0016791">
    <property type="term" value="F:phosphatase activity"/>
    <property type="evidence" value="ECO:0007669"/>
    <property type="project" value="UniProtKB-ARBA"/>
</dbReference>
<dbReference type="PANTHER" id="PTHR46470">
    <property type="entry name" value="N-ACYLNEURAMINATE-9-PHOSPHATASE"/>
    <property type="match status" value="1"/>
</dbReference>
<dbReference type="AlphaFoldDB" id="A0AAV9TW13"/>
<gene>
    <name evidence="4" type="ORF">QIS74_01185</name>
</gene>